<evidence type="ECO:0000259" key="1">
    <source>
        <dbReference type="SMART" id="SM00244"/>
    </source>
</evidence>
<sequence>MSGCACIECVQQSDAAVVERWGGFSHTLGPGMNFVLWPVYQVAGTLSLKVQQLEVKCETKTLDNVFIEVIVAIQYNVLQEKVREAFYELTNPRRQITAYVYDVVRSTLPRNTLDRAFESKEEIAVAIKKSLSATMHRFGYLIVNALVTDMTPDSRVRAAMNEINASKRLKEASAEKAEGDKVLVVKSAEAEAESKYLSGVGVARQRKAIVDGLKGSIAGFTSNITGTSPKDVVDLLLITQYFDMLRDIGSRPECSTVYIPEEDE</sequence>
<proteinExistence type="predicted"/>
<dbReference type="PANTHER" id="PTHR43327">
    <property type="entry name" value="STOMATIN-LIKE PROTEIN 2, MITOCHONDRIAL"/>
    <property type="match status" value="1"/>
</dbReference>
<feature type="domain" description="Band 7" evidence="1">
    <location>
        <begin position="5"/>
        <end position="164"/>
    </location>
</feature>
<dbReference type="CDD" id="cd03407">
    <property type="entry name" value="SPFH_like_u4"/>
    <property type="match status" value="1"/>
</dbReference>
<name>A0A8J2WTT6_9STRA</name>
<dbReference type="PANTHER" id="PTHR43327:SF31">
    <property type="entry name" value="HYPERSENSITIVE-INDUCED RESPONSE PROTEIN 2"/>
    <property type="match status" value="1"/>
</dbReference>
<dbReference type="AlphaFoldDB" id="A0A8J2WTT6"/>
<dbReference type="EMBL" id="CAKKNE010000001">
    <property type="protein sequence ID" value="CAH0365185.1"/>
    <property type="molecule type" value="Genomic_DNA"/>
</dbReference>
<protein>
    <recommendedName>
        <fullName evidence="1">Band 7 domain-containing protein</fullName>
    </recommendedName>
</protein>
<dbReference type="Proteomes" id="UP000789595">
    <property type="component" value="Unassembled WGS sequence"/>
</dbReference>
<dbReference type="OrthoDB" id="434619at2759"/>
<dbReference type="SMART" id="SM00244">
    <property type="entry name" value="PHB"/>
    <property type="match status" value="1"/>
</dbReference>
<gene>
    <name evidence="2" type="ORF">PECAL_1P16100</name>
</gene>
<dbReference type="InterPro" id="IPR001107">
    <property type="entry name" value="Band_7"/>
</dbReference>
<dbReference type="InterPro" id="IPR050710">
    <property type="entry name" value="Band7/mec-2_domain"/>
</dbReference>
<comment type="caution">
    <text evidence="2">The sequence shown here is derived from an EMBL/GenBank/DDBJ whole genome shotgun (WGS) entry which is preliminary data.</text>
</comment>
<keyword evidence="3" id="KW-1185">Reference proteome</keyword>
<dbReference type="SUPFAM" id="SSF117892">
    <property type="entry name" value="Band 7/SPFH domain"/>
    <property type="match status" value="1"/>
</dbReference>
<reference evidence="2" key="1">
    <citation type="submission" date="2021-11" db="EMBL/GenBank/DDBJ databases">
        <authorList>
            <consortium name="Genoscope - CEA"/>
            <person name="William W."/>
        </authorList>
    </citation>
    <scope>NUCLEOTIDE SEQUENCE</scope>
</reference>
<evidence type="ECO:0000313" key="3">
    <source>
        <dbReference type="Proteomes" id="UP000789595"/>
    </source>
</evidence>
<dbReference type="Pfam" id="PF01145">
    <property type="entry name" value="Band_7"/>
    <property type="match status" value="1"/>
</dbReference>
<accession>A0A8J2WTT6</accession>
<dbReference type="InterPro" id="IPR036013">
    <property type="entry name" value="Band_7/SPFH_dom_sf"/>
</dbReference>
<evidence type="ECO:0000313" key="2">
    <source>
        <dbReference type="EMBL" id="CAH0365185.1"/>
    </source>
</evidence>
<dbReference type="Gene3D" id="3.30.479.30">
    <property type="entry name" value="Band 7 domain"/>
    <property type="match status" value="1"/>
</dbReference>
<organism evidence="2 3">
    <name type="scientific">Pelagomonas calceolata</name>
    <dbReference type="NCBI Taxonomy" id="35677"/>
    <lineage>
        <taxon>Eukaryota</taxon>
        <taxon>Sar</taxon>
        <taxon>Stramenopiles</taxon>
        <taxon>Ochrophyta</taxon>
        <taxon>Pelagophyceae</taxon>
        <taxon>Pelagomonadales</taxon>
        <taxon>Pelagomonadaceae</taxon>
        <taxon>Pelagomonas</taxon>
    </lineage>
</organism>